<proteinExistence type="predicted"/>
<evidence type="ECO:0000313" key="1">
    <source>
        <dbReference type="EMBL" id="MQQ09629.1"/>
    </source>
</evidence>
<dbReference type="InterPro" id="IPR024409">
    <property type="entry name" value="DUF3833"/>
</dbReference>
<dbReference type="AlphaFoldDB" id="A0A843YKD1"/>
<organism evidence="1 2">
    <name type="scientific">Tritonibacter litoralis</name>
    <dbReference type="NCBI Taxonomy" id="2662264"/>
    <lineage>
        <taxon>Bacteria</taxon>
        <taxon>Pseudomonadati</taxon>
        <taxon>Pseudomonadota</taxon>
        <taxon>Alphaproteobacteria</taxon>
        <taxon>Rhodobacterales</taxon>
        <taxon>Paracoccaceae</taxon>
        <taxon>Tritonibacter</taxon>
    </lineage>
</organism>
<accession>A0A843YKD1</accession>
<protein>
    <submittedName>
        <fullName evidence="1">DUF3833 family protein</fullName>
    </submittedName>
</protein>
<reference evidence="1 2" key="1">
    <citation type="submission" date="2019-10" db="EMBL/GenBank/DDBJ databases">
        <title>Epibacterium sp. nov., isolated from seawater.</title>
        <authorList>
            <person name="Zhang X."/>
            <person name="Li N."/>
        </authorList>
    </citation>
    <scope>NUCLEOTIDE SEQUENCE [LARGE SCALE GENOMIC DNA]</scope>
    <source>
        <strain evidence="1 2">SM1979</strain>
    </source>
</reference>
<dbReference type="Pfam" id="PF12915">
    <property type="entry name" value="DUF3833"/>
    <property type="match status" value="1"/>
</dbReference>
<keyword evidence="2" id="KW-1185">Reference proteome</keyword>
<gene>
    <name evidence="1" type="ORF">GFB49_14275</name>
</gene>
<comment type="caution">
    <text evidence="1">The sequence shown here is derived from an EMBL/GenBank/DDBJ whole genome shotgun (WGS) entry which is preliminary data.</text>
</comment>
<dbReference type="Proteomes" id="UP000444174">
    <property type="component" value="Unassembled WGS sequence"/>
</dbReference>
<name>A0A843YKD1_9RHOB</name>
<dbReference type="EMBL" id="WIBF01000009">
    <property type="protein sequence ID" value="MQQ09629.1"/>
    <property type="molecule type" value="Genomic_DNA"/>
</dbReference>
<evidence type="ECO:0000313" key="2">
    <source>
        <dbReference type="Proteomes" id="UP000444174"/>
    </source>
</evidence>
<dbReference type="RefSeq" id="WP_153216605.1">
    <property type="nucleotide sequence ID" value="NZ_WIBF01000009.1"/>
</dbReference>
<sequence>MKLLTAILGLLLLAIFARSMWASFRSQSPSDYAGTTPAFDLRQHLNGPIQSEGVIYGPKGRVTNSFVADMEGEWDGNTGRLREAFTYSNGQQQLREWHLTLGPDNTFTGTADDIVGVATGTVSGSTVQMSYKIILPEASGGHVLSVTDWLYLTESGAIMNRSELRKYGIKVAELLATMRPAE</sequence>